<feature type="compositionally biased region" description="Low complexity" evidence="5">
    <location>
        <begin position="106"/>
        <end position="147"/>
    </location>
</feature>
<keyword evidence="8" id="KW-1185">Reference proteome</keyword>
<evidence type="ECO:0000313" key="8">
    <source>
        <dbReference type="Proteomes" id="UP000018467"/>
    </source>
</evidence>
<feature type="region of interest" description="Disordered" evidence="5">
    <location>
        <begin position="293"/>
        <end position="313"/>
    </location>
</feature>
<feature type="region of interest" description="Disordered" evidence="5">
    <location>
        <begin position="178"/>
        <end position="199"/>
    </location>
</feature>
<name>A0A3B1IBP9_ASTMX</name>
<feature type="compositionally biased region" description="Basic and acidic residues" evidence="5">
    <location>
        <begin position="91"/>
        <end position="105"/>
    </location>
</feature>
<evidence type="ECO:0000256" key="5">
    <source>
        <dbReference type="SAM" id="MobiDB-lite"/>
    </source>
</evidence>
<keyword evidence="3" id="KW-0156">Chromatin regulator</keyword>
<reference evidence="7" key="3">
    <citation type="submission" date="2025-08" db="UniProtKB">
        <authorList>
            <consortium name="Ensembl"/>
        </authorList>
    </citation>
    <scope>IDENTIFICATION</scope>
</reference>
<keyword evidence="2" id="KW-0597">Phosphoprotein</keyword>
<comment type="subcellular location">
    <subcellularLocation>
        <location evidence="1">Nucleus</location>
    </subcellularLocation>
</comment>
<dbReference type="GO" id="GO:0003677">
    <property type="term" value="F:DNA binding"/>
    <property type="evidence" value="ECO:0007669"/>
    <property type="project" value="InterPro"/>
</dbReference>
<feature type="region of interest" description="Disordered" evidence="5">
    <location>
        <begin position="248"/>
        <end position="270"/>
    </location>
</feature>
<dbReference type="PANTHER" id="PTHR36292">
    <property type="entry name" value="UPF0575 PROTEIN C19ORF67"/>
    <property type="match status" value="1"/>
</dbReference>
<dbReference type="InParanoid" id="A0A3B1IBP9"/>
<dbReference type="AlphaFoldDB" id="A0A3B1IBP9"/>
<dbReference type="InterPro" id="IPR048589">
    <property type="entry name" value="SAMD1-like_WH"/>
</dbReference>
<dbReference type="GeneTree" id="ENSGT00940000174495"/>
<evidence type="ECO:0000256" key="2">
    <source>
        <dbReference type="ARBA" id="ARBA00022553"/>
    </source>
</evidence>
<dbReference type="PROSITE" id="PS52014">
    <property type="entry name" value="SAMD1_WH"/>
    <property type="match status" value="1"/>
</dbReference>
<evidence type="ECO:0000313" key="7">
    <source>
        <dbReference type="Ensembl" id="ENSAMXP00000027262.1"/>
    </source>
</evidence>
<dbReference type="Proteomes" id="UP000018467">
    <property type="component" value="Unassembled WGS sequence"/>
</dbReference>
<reference evidence="7" key="4">
    <citation type="submission" date="2025-09" db="UniProtKB">
        <authorList>
            <consortium name="Ensembl"/>
        </authorList>
    </citation>
    <scope>IDENTIFICATION</scope>
</reference>
<dbReference type="Ensembl" id="ENSAMXT00000029859.1">
    <property type="protein sequence ID" value="ENSAMXP00000027262.1"/>
    <property type="gene ID" value="ENSAMXG00000038293.1"/>
</dbReference>
<sequence>MSNLRYRDWILDTIDSLRSRKARPDLERICRMVRRRHGSDPERTRAELERLIQERAVLKVSYKGSTSYRNAARVQRKGRRTTADQTTDSTDNNKLELSLRDRERSNSGGSSSSGSNGNGDSSSCNGNDEQSSNNNSNNNNQSTSGSTHAEREPTRSCGKSLCKSCTSICTCTSTSTSARAPSVAPATPDPRREQTSCSEKQQQHCVLVKSECGGGVKHGGGAFTGTCDGRDGADAGADVGACSTRVDGGKQGAGSSISKSAAVNGGGSHAPLGPREVLGCLSAHEQLETLTRHRARALESSTGSRNSSRRRKRRMMMVVVEMKKKSRTTEASAAAAAAAARALGQAGSRLCKAMKRRKRMKGGGGARDDQSKVKLFGMSRTLPFLFFFWAPPPPPKLTRTRALAH</sequence>
<feature type="region of interest" description="Disordered" evidence="5">
    <location>
        <begin position="66"/>
        <end position="161"/>
    </location>
</feature>
<keyword evidence="4" id="KW-0539">Nucleus</keyword>
<evidence type="ECO:0000256" key="4">
    <source>
        <dbReference type="ARBA" id="ARBA00023242"/>
    </source>
</evidence>
<dbReference type="GO" id="GO:0006325">
    <property type="term" value="P:chromatin organization"/>
    <property type="evidence" value="ECO:0007669"/>
    <property type="project" value="UniProtKB-KW"/>
</dbReference>
<feature type="domain" description="SAMD1-like winged helix (WH)" evidence="6">
    <location>
        <begin position="1"/>
        <end position="74"/>
    </location>
</feature>
<accession>A0A3B1IBP9</accession>
<evidence type="ECO:0000256" key="3">
    <source>
        <dbReference type="ARBA" id="ARBA00022853"/>
    </source>
</evidence>
<reference evidence="8" key="2">
    <citation type="journal article" date="2014" name="Nat. Commun.">
        <title>The cavefish genome reveals candidate genes for eye loss.</title>
        <authorList>
            <person name="McGaugh S.E."/>
            <person name="Gross J.B."/>
            <person name="Aken B."/>
            <person name="Blin M."/>
            <person name="Borowsky R."/>
            <person name="Chalopin D."/>
            <person name="Hinaux H."/>
            <person name="Jeffery W.R."/>
            <person name="Keene A."/>
            <person name="Ma L."/>
            <person name="Minx P."/>
            <person name="Murphy D."/>
            <person name="O'Quin K.E."/>
            <person name="Retaux S."/>
            <person name="Rohner N."/>
            <person name="Searle S.M."/>
            <person name="Stahl B.A."/>
            <person name="Tabin C."/>
            <person name="Volff J.N."/>
            <person name="Yoshizawa M."/>
            <person name="Warren W.C."/>
        </authorList>
    </citation>
    <scope>NUCLEOTIDE SEQUENCE [LARGE SCALE GENOMIC DNA]</scope>
    <source>
        <strain evidence="8">female</strain>
    </source>
</reference>
<evidence type="ECO:0000256" key="1">
    <source>
        <dbReference type="ARBA" id="ARBA00004123"/>
    </source>
</evidence>
<dbReference type="Pfam" id="PF21524">
    <property type="entry name" value="SAMD1_WH"/>
    <property type="match status" value="1"/>
</dbReference>
<protein>
    <recommendedName>
        <fullName evidence="6">SAMD1-like winged helix (WH) domain-containing protein</fullName>
    </recommendedName>
</protein>
<proteinExistence type="predicted"/>
<reference evidence="8" key="1">
    <citation type="submission" date="2013-03" db="EMBL/GenBank/DDBJ databases">
        <authorList>
            <person name="Jeffery W."/>
            <person name="Warren W."/>
            <person name="Wilson R.K."/>
        </authorList>
    </citation>
    <scope>NUCLEOTIDE SEQUENCE</scope>
    <source>
        <strain evidence="8">female</strain>
    </source>
</reference>
<dbReference type="Bgee" id="ENSAMXG00000038293">
    <property type="expression patterns" value="Expressed in head kidney"/>
</dbReference>
<organism evidence="7 8">
    <name type="scientific">Astyanax mexicanus</name>
    <name type="common">Blind cave fish</name>
    <name type="synonym">Astyanax fasciatus mexicanus</name>
    <dbReference type="NCBI Taxonomy" id="7994"/>
    <lineage>
        <taxon>Eukaryota</taxon>
        <taxon>Metazoa</taxon>
        <taxon>Chordata</taxon>
        <taxon>Craniata</taxon>
        <taxon>Vertebrata</taxon>
        <taxon>Euteleostomi</taxon>
        <taxon>Actinopterygii</taxon>
        <taxon>Neopterygii</taxon>
        <taxon>Teleostei</taxon>
        <taxon>Ostariophysi</taxon>
        <taxon>Characiformes</taxon>
        <taxon>Characoidei</taxon>
        <taxon>Acestrorhamphidae</taxon>
        <taxon>Acestrorhamphinae</taxon>
        <taxon>Astyanax</taxon>
    </lineage>
</organism>
<dbReference type="PANTHER" id="PTHR36292:SF2">
    <property type="entry name" value="STERILE ALPHA MOTIF DOMAIN-CONTAINING PROTEIN 1"/>
    <property type="match status" value="1"/>
</dbReference>
<evidence type="ECO:0000259" key="6">
    <source>
        <dbReference type="PROSITE" id="PS52014"/>
    </source>
</evidence>
<dbReference type="GO" id="GO:0005634">
    <property type="term" value="C:nucleus"/>
    <property type="evidence" value="ECO:0007669"/>
    <property type="project" value="UniProtKB-SubCell"/>
</dbReference>
<dbReference type="STRING" id="7994.ENSAMXP00000027262"/>